<dbReference type="InterPro" id="IPR006179">
    <property type="entry name" value="5_nucleotidase/apyrase"/>
</dbReference>
<dbReference type="Pfam" id="PF00149">
    <property type="entry name" value="Metallophos"/>
    <property type="match status" value="1"/>
</dbReference>
<dbReference type="InterPro" id="IPR004843">
    <property type="entry name" value="Calcineurin-like_PHP"/>
</dbReference>
<name>A0A2W1BHA1_HELAM</name>
<evidence type="ECO:0008006" key="11">
    <source>
        <dbReference type="Google" id="ProtNLM"/>
    </source>
</evidence>
<evidence type="ECO:0000313" key="10">
    <source>
        <dbReference type="Proteomes" id="UP000249218"/>
    </source>
</evidence>
<dbReference type="CDD" id="cd07409">
    <property type="entry name" value="MPP_CD73_N"/>
    <property type="match status" value="1"/>
</dbReference>
<proteinExistence type="inferred from homology"/>
<dbReference type="Gene3D" id="3.90.780.10">
    <property type="entry name" value="5'-Nucleotidase, C-terminal domain"/>
    <property type="match status" value="1"/>
</dbReference>
<evidence type="ECO:0000256" key="2">
    <source>
        <dbReference type="ARBA" id="ARBA00022723"/>
    </source>
</evidence>
<comment type="similarity">
    <text evidence="1 6">Belongs to the 5'-nucleotidase family.</text>
</comment>
<dbReference type="EMBL" id="KZ150128">
    <property type="protein sequence ID" value="PZC73085.1"/>
    <property type="molecule type" value="Genomic_DNA"/>
</dbReference>
<keyword evidence="5 6" id="KW-0378">Hydrolase</keyword>
<evidence type="ECO:0000259" key="7">
    <source>
        <dbReference type="Pfam" id="PF00149"/>
    </source>
</evidence>
<dbReference type="Proteomes" id="UP000249218">
    <property type="component" value="Unassembled WGS sequence"/>
</dbReference>
<evidence type="ECO:0000256" key="4">
    <source>
        <dbReference type="ARBA" id="ARBA00022741"/>
    </source>
</evidence>
<dbReference type="GO" id="GO:0005886">
    <property type="term" value="C:plasma membrane"/>
    <property type="evidence" value="ECO:0007669"/>
    <property type="project" value="TreeGrafter"/>
</dbReference>
<dbReference type="PANTHER" id="PTHR11575">
    <property type="entry name" value="5'-NUCLEOTIDASE-RELATED"/>
    <property type="match status" value="1"/>
</dbReference>
<dbReference type="InterPro" id="IPR036907">
    <property type="entry name" value="5'-Nucleotdase_C_sf"/>
</dbReference>
<evidence type="ECO:0000313" key="9">
    <source>
        <dbReference type="EMBL" id="PZC73085.1"/>
    </source>
</evidence>
<keyword evidence="3 6" id="KW-0732">Signal</keyword>
<keyword evidence="4 6" id="KW-0547">Nucleotide-binding</keyword>
<feature type="signal peptide" evidence="6">
    <location>
        <begin position="1"/>
        <end position="18"/>
    </location>
</feature>
<dbReference type="SUPFAM" id="SSF55816">
    <property type="entry name" value="5'-nucleotidase (syn. UDP-sugar hydrolase), C-terminal domain"/>
    <property type="match status" value="1"/>
</dbReference>
<dbReference type="PANTHER" id="PTHR11575:SF32">
    <property type="entry name" value="APYRASE-LIKE PROTEIN"/>
    <property type="match status" value="1"/>
</dbReference>
<dbReference type="InterPro" id="IPR008334">
    <property type="entry name" value="5'-Nucleotdase_C"/>
</dbReference>
<dbReference type="GO" id="GO:0046872">
    <property type="term" value="F:metal ion binding"/>
    <property type="evidence" value="ECO:0007669"/>
    <property type="project" value="UniProtKB-KW"/>
</dbReference>
<dbReference type="SUPFAM" id="SSF56300">
    <property type="entry name" value="Metallo-dependent phosphatases"/>
    <property type="match status" value="1"/>
</dbReference>
<evidence type="ECO:0000256" key="6">
    <source>
        <dbReference type="RuleBase" id="RU362119"/>
    </source>
</evidence>
<keyword evidence="10" id="KW-1185">Reference proteome</keyword>
<dbReference type="AlphaFoldDB" id="A0A2W1BHA1"/>
<feature type="chain" id="PRO_5015796707" description="Apyrase" evidence="6">
    <location>
        <begin position="19"/>
        <end position="538"/>
    </location>
</feature>
<sequence>MFSVCYNLLCVCLLTVSANVLRGNLYQLDIVHYNDFHDRFEETSVAYPICKSNDTSCLGGFARLYQEINTLLDERPGALLLNAGDTFQGTYWYTLLKWNVTQTFINMLPNDAHALGNHEFDDGIPGLVPYLKDLKGPVLAANLLSSKDSQMNGLYQPSVVVEKKGRKIGIIGLITKSTERLSNSEGVTFLEPVPIVKKEAKILTDQGVDIIIVLSHCGIIEDLQIAKEVGENIDIIVGGHSHSLLWNGEAPSKEPVTGPYPIVVESKAKPGHKVLVITASAYTKYLGNMTAYFDSEGDLQSFEGSPVFLNRSIPEDPKIKALLAPYTEKLHRIVNEVVGYSDDDFDMDICASQECALGNFVTEAFLNSSSELYPTKLPAISFFLRSMIRSSLLKGDITKGSIINMSPFTNNLVTFVIKGKHIIEALEKSVLHPWTVHPYAGSSTPHFTGIHAKINTTSAKVLEIHLKMGDELKPFDVDADYQVSTLDFLTRGASGFTMFKEHGRDHKVLGLDSEAIERYVRKASPIKAHLDNRLELIS</sequence>
<organism evidence="9 10">
    <name type="scientific">Helicoverpa armigera</name>
    <name type="common">Cotton bollworm</name>
    <name type="synonym">Heliothis armigera</name>
    <dbReference type="NCBI Taxonomy" id="29058"/>
    <lineage>
        <taxon>Eukaryota</taxon>
        <taxon>Metazoa</taxon>
        <taxon>Ecdysozoa</taxon>
        <taxon>Arthropoda</taxon>
        <taxon>Hexapoda</taxon>
        <taxon>Insecta</taxon>
        <taxon>Pterygota</taxon>
        <taxon>Neoptera</taxon>
        <taxon>Endopterygota</taxon>
        <taxon>Lepidoptera</taxon>
        <taxon>Glossata</taxon>
        <taxon>Ditrysia</taxon>
        <taxon>Noctuoidea</taxon>
        <taxon>Noctuidae</taxon>
        <taxon>Heliothinae</taxon>
        <taxon>Helicoverpa</taxon>
    </lineage>
</organism>
<keyword evidence="2" id="KW-0479">Metal-binding</keyword>
<feature type="domain" description="5'-Nucleotidase C-terminal" evidence="8">
    <location>
        <begin position="337"/>
        <end position="501"/>
    </location>
</feature>
<evidence type="ECO:0000256" key="5">
    <source>
        <dbReference type="ARBA" id="ARBA00022801"/>
    </source>
</evidence>
<dbReference type="FunFam" id="3.60.21.10:FF:000020">
    <property type="entry name" value="NT5E isoform 4"/>
    <property type="match status" value="1"/>
</dbReference>
<accession>A0A2W1BHA1</accession>
<evidence type="ECO:0000256" key="3">
    <source>
        <dbReference type="ARBA" id="ARBA00022729"/>
    </source>
</evidence>
<dbReference type="PRINTS" id="PR01607">
    <property type="entry name" value="APYRASEFAMLY"/>
</dbReference>
<dbReference type="Gene3D" id="3.60.21.10">
    <property type="match status" value="1"/>
</dbReference>
<dbReference type="GO" id="GO:0008253">
    <property type="term" value="F:5'-nucleotidase activity"/>
    <property type="evidence" value="ECO:0007669"/>
    <property type="project" value="TreeGrafter"/>
</dbReference>
<dbReference type="OrthoDB" id="7722975at2759"/>
<reference evidence="9 10" key="1">
    <citation type="journal article" date="2017" name="BMC Biol.">
        <title>Genomic innovations, transcriptional plasticity and gene loss underlying the evolution and divergence of two highly polyphagous and invasive Helicoverpa pest species.</title>
        <authorList>
            <person name="Pearce S.L."/>
            <person name="Clarke D.F."/>
            <person name="East P.D."/>
            <person name="Elfekih S."/>
            <person name="Gordon K.H."/>
            <person name="Jermiin L.S."/>
            <person name="McGaughran A."/>
            <person name="Oakeshott J.G."/>
            <person name="Papanikolaou A."/>
            <person name="Perera O.P."/>
            <person name="Rane R.V."/>
            <person name="Richards S."/>
            <person name="Tay W.T."/>
            <person name="Walsh T.K."/>
            <person name="Anderson A."/>
            <person name="Anderson C.J."/>
            <person name="Asgari S."/>
            <person name="Board P.G."/>
            <person name="Bretschneider A."/>
            <person name="Campbell P.M."/>
            <person name="Chertemps T."/>
            <person name="Christeller J.T."/>
            <person name="Coppin C.W."/>
            <person name="Downes S.J."/>
            <person name="Duan G."/>
            <person name="Farnsworth C.A."/>
            <person name="Good R.T."/>
            <person name="Han L.B."/>
            <person name="Han Y.C."/>
            <person name="Hatje K."/>
            <person name="Horne I."/>
            <person name="Huang Y.P."/>
            <person name="Hughes D.S."/>
            <person name="Jacquin-Joly E."/>
            <person name="James W."/>
            <person name="Jhangiani S."/>
            <person name="Kollmar M."/>
            <person name="Kuwar S.S."/>
            <person name="Li S."/>
            <person name="Liu N.Y."/>
            <person name="Maibeche M.T."/>
            <person name="Miller J.R."/>
            <person name="Montagne N."/>
            <person name="Perry T."/>
            <person name="Qu J."/>
            <person name="Song S.V."/>
            <person name="Sutton G.G."/>
            <person name="Vogel H."/>
            <person name="Walenz B.P."/>
            <person name="Xu W."/>
            <person name="Zhang H.J."/>
            <person name="Zou Z."/>
            <person name="Batterham P."/>
            <person name="Edwards O.R."/>
            <person name="Feyereisen R."/>
            <person name="Gibbs R.A."/>
            <person name="Heckel D.G."/>
            <person name="McGrath A."/>
            <person name="Robin C."/>
            <person name="Scherer S.E."/>
            <person name="Worley K.C."/>
            <person name="Wu Y.D."/>
        </authorList>
    </citation>
    <scope>NUCLEOTIDE SEQUENCE [LARGE SCALE GENOMIC DNA]</scope>
    <source>
        <strain evidence="9">Harm_GR_Male_#8</strain>
        <tissue evidence="9">Whole organism</tissue>
    </source>
</reference>
<dbReference type="InterPro" id="IPR029052">
    <property type="entry name" value="Metallo-depent_PP-like"/>
</dbReference>
<dbReference type="GO" id="GO:0006196">
    <property type="term" value="P:AMP catabolic process"/>
    <property type="evidence" value="ECO:0007669"/>
    <property type="project" value="TreeGrafter"/>
</dbReference>
<feature type="domain" description="Calcineurin-like phosphoesterase" evidence="7">
    <location>
        <begin position="30"/>
        <end position="243"/>
    </location>
</feature>
<dbReference type="Pfam" id="PF02872">
    <property type="entry name" value="5_nucleotid_C"/>
    <property type="match status" value="1"/>
</dbReference>
<dbReference type="GO" id="GO:0000166">
    <property type="term" value="F:nucleotide binding"/>
    <property type="evidence" value="ECO:0007669"/>
    <property type="project" value="UniProtKB-KW"/>
</dbReference>
<evidence type="ECO:0000259" key="8">
    <source>
        <dbReference type="Pfam" id="PF02872"/>
    </source>
</evidence>
<gene>
    <name evidence="9" type="primary">HaOG210102</name>
    <name evidence="9" type="ORF">B5X24_HaOG210102</name>
</gene>
<protein>
    <recommendedName>
        <fullName evidence="11">Apyrase</fullName>
    </recommendedName>
</protein>
<evidence type="ECO:0000256" key="1">
    <source>
        <dbReference type="ARBA" id="ARBA00006654"/>
    </source>
</evidence>